<dbReference type="PANTHER" id="PTHR32261">
    <property type="entry name" value="CALCIUM HOMEOSTASIS MODULATOR PROTEIN"/>
    <property type="match status" value="1"/>
</dbReference>
<keyword evidence="3" id="KW-0813">Transport</keyword>
<evidence type="ECO:0000313" key="11">
    <source>
        <dbReference type="RefSeq" id="XP_018941135.2"/>
    </source>
</evidence>
<dbReference type="PANTHER" id="PTHR32261:SF4">
    <property type="entry name" value="CALCIUM HOMEOSTASIS MODULATOR PROTEIN 6"/>
    <property type="match status" value="1"/>
</dbReference>
<dbReference type="KEGG" id="ccar:109068873"/>
<feature type="region of interest" description="Disordered" evidence="9">
    <location>
        <begin position="222"/>
        <end position="246"/>
    </location>
</feature>
<dbReference type="RefSeq" id="XP_018941135.2">
    <property type="nucleotide sequence ID" value="XM_019085590.2"/>
</dbReference>
<feature type="transmembrane region" description="Helical" evidence="10">
    <location>
        <begin position="83"/>
        <end position="105"/>
    </location>
</feature>
<evidence type="ECO:0000256" key="3">
    <source>
        <dbReference type="ARBA" id="ARBA00022448"/>
    </source>
</evidence>
<reference evidence="11" key="1">
    <citation type="submission" date="2025-08" db="UniProtKB">
        <authorList>
            <consortium name="RefSeq"/>
        </authorList>
    </citation>
    <scope>IDENTIFICATION</scope>
    <source>
        <tissue evidence="11">Muscle</tissue>
    </source>
</reference>
<evidence type="ECO:0000256" key="6">
    <source>
        <dbReference type="ARBA" id="ARBA00023065"/>
    </source>
</evidence>
<keyword evidence="8" id="KW-0407">Ion channel</keyword>
<keyword evidence="4 10" id="KW-0812">Transmembrane</keyword>
<dbReference type="AlphaFoldDB" id="A0A9Q9ZEV2"/>
<protein>
    <submittedName>
        <fullName evidence="11">Uncharacterized protein si:dkeyp-122a9.2</fullName>
    </submittedName>
</protein>
<feature type="transmembrane region" description="Helical" evidence="10">
    <location>
        <begin position="188"/>
        <end position="211"/>
    </location>
</feature>
<evidence type="ECO:0000256" key="5">
    <source>
        <dbReference type="ARBA" id="ARBA00022989"/>
    </source>
</evidence>
<dbReference type="GeneID" id="109068873"/>
<dbReference type="OrthoDB" id="8740304at2759"/>
<evidence type="ECO:0000256" key="2">
    <source>
        <dbReference type="ARBA" id="ARBA00008497"/>
    </source>
</evidence>
<dbReference type="GO" id="GO:1904669">
    <property type="term" value="P:ATP export"/>
    <property type="evidence" value="ECO:0007669"/>
    <property type="project" value="UniProtKB-ARBA"/>
</dbReference>
<keyword evidence="7 10" id="KW-0472">Membrane</keyword>
<evidence type="ECO:0000256" key="4">
    <source>
        <dbReference type="ARBA" id="ARBA00022692"/>
    </source>
</evidence>
<evidence type="ECO:0000256" key="7">
    <source>
        <dbReference type="ARBA" id="ARBA00023136"/>
    </source>
</evidence>
<evidence type="ECO:0000256" key="8">
    <source>
        <dbReference type="ARBA" id="ARBA00023303"/>
    </source>
</evidence>
<evidence type="ECO:0000256" key="1">
    <source>
        <dbReference type="ARBA" id="ARBA00004141"/>
    </source>
</evidence>
<evidence type="ECO:0000256" key="9">
    <source>
        <dbReference type="SAM" id="MobiDB-lite"/>
    </source>
</evidence>
<keyword evidence="6" id="KW-0406">Ion transport</keyword>
<feature type="compositionally biased region" description="Polar residues" evidence="9">
    <location>
        <begin position="229"/>
        <end position="246"/>
    </location>
</feature>
<dbReference type="InterPro" id="IPR029569">
    <property type="entry name" value="CALHM"/>
</dbReference>
<accession>A0A9Q9ZEV2</accession>
<comment type="similarity">
    <text evidence="2">Belongs to the CALHM family.</text>
</comment>
<dbReference type="Proteomes" id="UP001155660">
    <property type="component" value="Unplaced"/>
</dbReference>
<name>A0A9Q9ZEV2_CYPCA</name>
<organism evidence="11">
    <name type="scientific">Cyprinus carpio</name>
    <name type="common">Common carp</name>
    <dbReference type="NCBI Taxonomy" id="7962"/>
    <lineage>
        <taxon>Eukaryota</taxon>
        <taxon>Metazoa</taxon>
        <taxon>Chordata</taxon>
        <taxon>Craniata</taxon>
        <taxon>Vertebrata</taxon>
        <taxon>Euteleostomi</taxon>
        <taxon>Actinopterygii</taxon>
        <taxon>Neopterygii</taxon>
        <taxon>Teleostei</taxon>
        <taxon>Ostariophysi</taxon>
        <taxon>Cypriniformes</taxon>
        <taxon>Cyprinidae</taxon>
        <taxon>Cyprininae</taxon>
        <taxon>Cyprinus</taxon>
    </lineage>
</organism>
<gene>
    <name evidence="11" type="primary">si:dkeyp-122a9.2</name>
</gene>
<proteinExistence type="inferred from homology"/>
<dbReference type="GO" id="GO:0005261">
    <property type="term" value="F:monoatomic cation channel activity"/>
    <property type="evidence" value="ECO:0007669"/>
    <property type="project" value="TreeGrafter"/>
</dbReference>
<evidence type="ECO:0000256" key="10">
    <source>
        <dbReference type="SAM" id="Phobius"/>
    </source>
</evidence>
<dbReference type="GO" id="GO:0005886">
    <property type="term" value="C:plasma membrane"/>
    <property type="evidence" value="ECO:0007669"/>
    <property type="project" value="TreeGrafter"/>
</dbReference>
<feature type="transmembrane region" description="Helical" evidence="10">
    <location>
        <begin position="117"/>
        <end position="137"/>
    </location>
</feature>
<comment type="subcellular location">
    <subcellularLocation>
        <location evidence="1">Membrane</location>
        <topology evidence="1">Multi-pass membrane protein</topology>
    </subcellularLocation>
</comment>
<sequence length="246" mass="27776">MLIQARGVLGEITLSALQKKVYKPHQSDHITLVKMSLPEQMANNLEKQLGKTPRFGTLPFTVVLIGLELLMDREFSCPCTPGLNAVLISFILLGPALLALTVMMFMRRPCRRKSKNVPEIFLFTLIPPSLWMFLLLFEGEYVACGMAHWEGDYILDEKLQIKWCKPTGTNDTEVKGTELLDLTEKITFYSRLSALALLSVLCISILTAIIYRDCKNRTLEKLDKRDEPTQQTSLSSSEAEVQHPSV</sequence>
<keyword evidence="5 10" id="KW-1133">Transmembrane helix</keyword>